<evidence type="ECO:0000259" key="1">
    <source>
        <dbReference type="Pfam" id="PF01979"/>
    </source>
</evidence>
<reference evidence="2 3" key="1">
    <citation type="submission" date="2019-09" db="EMBL/GenBank/DDBJ databases">
        <authorList>
            <person name="Chen X.-Y."/>
        </authorList>
    </citation>
    <scope>NUCLEOTIDE SEQUENCE [LARGE SCALE GENOMIC DNA]</scope>
    <source>
        <strain evidence="2 3">NY5</strain>
    </source>
</reference>
<dbReference type="AlphaFoldDB" id="A0A5B0X3S5"/>
<dbReference type="GO" id="GO:0016810">
    <property type="term" value="F:hydrolase activity, acting on carbon-nitrogen (but not peptide) bonds"/>
    <property type="evidence" value="ECO:0007669"/>
    <property type="project" value="InterPro"/>
</dbReference>
<keyword evidence="3" id="KW-1185">Reference proteome</keyword>
<dbReference type="Pfam" id="PF01979">
    <property type="entry name" value="Amidohydro_1"/>
    <property type="match status" value="1"/>
</dbReference>
<keyword evidence="2" id="KW-0378">Hydrolase</keyword>
<feature type="domain" description="Amidohydrolase-related" evidence="1">
    <location>
        <begin position="80"/>
        <end position="430"/>
    </location>
</feature>
<dbReference type="SUPFAM" id="SSF51556">
    <property type="entry name" value="Metallo-dependent hydrolases"/>
    <property type="match status" value="1"/>
</dbReference>
<proteinExistence type="predicted"/>
<gene>
    <name evidence="2" type="ORF">F0M18_00425</name>
</gene>
<dbReference type="InterPro" id="IPR051781">
    <property type="entry name" value="Metallo-dep_Hydrolase"/>
</dbReference>
<dbReference type="InterPro" id="IPR006680">
    <property type="entry name" value="Amidohydro-rel"/>
</dbReference>
<dbReference type="InterPro" id="IPR011059">
    <property type="entry name" value="Metal-dep_hydrolase_composite"/>
</dbReference>
<evidence type="ECO:0000313" key="3">
    <source>
        <dbReference type="Proteomes" id="UP000323708"/>
    </source>
</evidence>
<sequence length="478" mass="52323">MRRTMKVTLCAGALFIALGALALRILQPPAPLAIPASSVELHSVVLVVPGQSRSAPVDLTLERGYISDIRPARAAGITGYILPGLADAHIHGPMLPLPGQNELFAFLYLYHGVTSARMAAGDARMRDAIDGGEYPGPRVLSCGPFLDGKPPLWPNSLVVTDEPSAEAAVEQVAAEGYDCIKVYNELTAEASREIYQAAKQRSLAVIGHVPWRQNFDAVYIDDIQHLVGWAPRSAEDGATEYIHRLMKLKYLDQQRVQALIDASLARGFALTPTLVTLQRKFALSDYADLEQSDAAALLPSYYRDQLWHPQRGLVSARLLSPAQHDQFRALYPQAQRAVRSLYEAGVALHSGTDSAAEFIVPGAGLLEELQLLQQTGLTPEQVLEISSVNTVRYLHGKAYGRLSVGAPADFVVYAMDPTQDLANLDTRTAVVRNGVYFERNALEEQLQRYQVWFNHPAYRVITTSLVSAGLFAVSMLSH</sequence>
<evidence type="ECO:0000313" key="2">
    <source>
        <dbReference type="EMBL" id="KAA1193946.1"/>
    </source>
</evidence>
<organism evidence="2 3">
    <name type="scientific">Pseudohalioglobus sediminis</name>
    <dbReference type="NCBI Taxonomy" id="2606449"/>
    <lineage>
        <taxon>Bacteria</taxon>
        <taxon>Pseudomonadati</taxon>
        <taxon>Pseudomonadota</taxon>
        <taxon>Gammaproteobacteria</taxon>
        <taxon>Cellvibrionales</taxon>
        <taxon>Halieaceae</taxon>
        <taxon>Pseudohalioglobus</taxon>
    </lineage>
</organism>
<name>A0A5B0X3S5_9GAMM</name>
<dbReference type="Gene3D" id="2.30.40.10">
    <property type="entry name" value="Urease, subunit C, domain 1"/>
    <property type="match status" value="1"/>
</dbReference>
<dbReference type="PANTHER" id="PTHR43135:SF3">
    <property type="entry name" value="ALPHA-D-RIBOSE 1-METHYLPHOSPHONATE 5-TRIPHOSPHATE DIPHOSPHATASE"/>
    <property type="match status" value="1"/>
</dbReference>
<dbReference type="Gene3D" id="3.40.50.10910">
    <property type="entry name" value="Amidohydrolase"/>
    <property type="match status" value="1"/>
</dbReference>
<dbReference type="Gene3D" id="3.30.110.90">
    <property type="entry name" value="Amidohydrolase"/>
    <property type="match status" value="1"/>
</dbReference>
<dbReference type="EMBL" id="VTUX01000001">
    <property type="protein sequence ID" value="KAA1193946.1"/>
    <property type="molecule type" value="Genomic_DNA"/>
</dbReference>
<dbReference type="InterPro" id="IPR032466">
    <property type="entry name" value="Metal_Hydrolase"/>
</dbReference>
<dbReference type="Gene3D" id="1.20.58.520">
    <property type="entry name" value="Amidohydrolase"/>
    <property type="match status" value="1"/>
</dbReference>
<accession>A0A5B0X3S5</accession>
<dbReference type="PANTHER" id="PTHR43135">
    <property type="entry name" value="ALPHA-D-RIBOSE 1-METHYLPHOSPHONATE 5-TRIPHOSPHATE DIPHOSPHATASE"/>
    <property type="match status" value="1"/>
</dbReference>
<protein>
    <submittedName>
        <fullName evidence="2">Amidohydrolase family protein</fullName>
    </submittedName>
</protein>
<comment type="caution">
    <text evidence="2">The sequence shown here is derived from an EMBL/GenBank/DDBJ whole genome shotgun (WGS) entry which is preliminary data.</text>
</comment>
<dbReference type="Proteomes" id="UP000323708">
    <property type="component" value="Unassembled WGS sequence"/>
</dbReference>